<keyword evidence="9" id="KW-1185">Reference proteome</keyword>
<dbReference type="InterPro" id="IPR008011">
    <property type="entry name" value="Complex1_LYR_dom"/>
</dbReference>
<comment type="subcellular location">
    <subcellularLocation>
        <location evidence="1">Mitochondrion</location>
    </subcellularLocation>
</comment>
<gene>
    <name evidence="8" type="ORF">TCAL_17211</name>
</gene>
<protein>
    <recommendedName>
        <fullName evidence="5">LYR motif-containing protein 2</fullName>
    </recommendedName>
</protein>
<evidence type="ECO:0000256" key="6">
    <source>
        <dbReference type="ARBA" id="ARBA00044735"/>
    </source>
</evidence>
<proteinExistence type="inferred from homology"/>
<evidence type="ECO:0000313" key="8">
    <source>
        <dbReference type="EMBL" id="TRY61188.1"/>
    </source>
</evidence>
<keyword evidence="3" id="KW-0809">Transit peptide</keyword>
<evidence type="ECO:0000256" key="2">
    <source>
        <dbReference type="ARBA" id="ARBA00009508"/>
    </source>
</evidence>
<feature type="domain" description="Complex 1 LYR protein" evidence="7">
    <location>
        <begin position="21"/>
        <end position="80"/>
    </location>
</feature>
<evidence type="ECO:0000256" key="4">
    <source>
        <dbReference type="ARBA" id="ARBA00023128"/>
    </source>
</evidence>
<dbReference type="CDD" id="cd20262">
    <property type="entry name" value="Complex1_LYR_LYRM2"/>
    <property type="match status" value="1"/>
</dbReference>
<dbReference type="PANTHER" id="PTHR13675">
    <property type="entry name" value="LYR MOTIF-CONTAINING PROTEIN 2"/>
    <property type="match status" value="1"/>
</dbReference>
<dbReference type="Pfam" id="PF05347">
    <property type="entry name" value="Complex1_LYR"/>
    <property type="match status" value="1"/>
</dbReference>
<dbReference type="Proteomes" id="UP000318571">
    <property type="component" value="Chromosome 8"/>
</dbReference>
<comment type="similarity">
    <text evidence="2">Belongs to the complex I LYR family.</text>
</comment>
<comment type="function">
    <text evidence="6">Involved in efficient integration of the N-module into mitochondrial respiratory chain complex I.</text>
</comment>
<reference evidence="8 9" key="1">
    <citation type="journal article" date="2018" name="Nat. Ecol. Evol.">
        <title>Genomic signatures of mitonuclear coevolution across populations of Tigriopus californicus.</title>
        <authorList>
            <person name="Barreto F.S."/>
            <person name="Watson E.T."/>
            <person name="Lima T.G."/>
            <person name="Willett C.S."/>
            <person name="Edmands S."/>
            <person name="Li W."/>
            <person name="Burton R.S."/>
        </authorList>
    </citation>
    <scope>NUCLEOTIDE SEQUENCE [LARGE SCALE GENOMIC DNA]</scope>
    <source>
        <strain evidence="8 9">San Diego</strain>
    </source>
</reference>
<evidence type="ECO:0000256" key="5">
    <source>
        <dbReference type="ARBA" id="ARBA00026235"/>
    </source>
</evidence>
<dbReference type="PANTHER" id="PTHR13675:SF0">
    <property type="entry name" value="LYR MOTIF-CONTAINING PROTEIN 2"/>
    <property type="match status" value="1"/>
</dbReference>
<sequence length="91" mass="10777">MALFPQLSYETLIKPLFMLRQEVLKLYRSFLRTAYQLPDHKQRSDVVDWVRSDFKANRGIDPQNDEQIKSLLYNGQKMLQELRQSMDLASA</sequence>
<organism evidence="8 9">
    <name type="scientific">Tigriopus californicus</name>
    <name type="common">Marine copepod</name>
    <dbReference type="NCBI Taxonomy" id="6832"/>
    <lineage>
        <taxon>Eukaryota</taxon>
        <taxon>Metazoa</taxon>
        <taxon>Ecdysozoa</taxon>
        <taxon>Arthropoda</taxon>
        <taxon>Crustacea</taxon>
        <taxon>Multicrustacea</taxon>
        <taxon>Hexanauplia</taxon>
        <taxon>Copepoda</taxon>
        <taxon>Harpacticoida</taxon>
        <taxon>Harpacticidae</taxon>
        <taxon>Tigriopus</taxon>
    </lineage>
</organism>
<keyword evidence="4" id="KW-0496">Mitochondrion</keyword>
<dbReference type="AlphaFoldDB" id="A0A553N6Y0"/>
<dbReference type="InterPro" id="IPR045293">
    <property type="entry name" value="Complex1_LYR_LYRM2"/>
</dbReference>
<comment type="caution">
    <text evidence="8">The sequence shown here is derived from an EMBL/GenBank/DDBJ whole genome shotgun (WGS) entry which is preliminary data.</text>
</comment>
<evidence type="ECO:0000256" key="1">
    <source>
        <dbReference type="ARBA" id="ARBA00004173"/>
    </source>
</evidence>
<dbReference type="EMBL" id="VCGU01000459">
    <property type="protein sequence ID" value="TRY61188.1"/>
    <property type="molecule type" value="Genomic_DNA"/>
</dbReference>
<evidence type="ECO:0000256" key="3">
    <source>
        <dbReference type="ARBA" id="ARBA00022946"/>
    </source>
</evidence>
<dbReference type="OMA" id="EYMREWA"/>
<evidence type="ECO:0000313" key="9">
    <source>
        <dbReference type="Proteomes" id="UP000318571"/>
    </source>
</evidence>
<evidence type="ECO:0000259" key="7">
    <source>
        <dbReference type="Pfam" id="PF05347"/>
    </source>
</evidence>
<accession>A0A553N6Y0</accession>
<name>A0A553N6Y0_TIGCA</name>
<dbReference type="GO" id="GO:0005739">
    <property type="term" value="C:mitochondrion"/>
    <property type="evidence" value="ECO:0007669"/>
    <property type="project" value="UniProtKB-SubCell"/>
</dbReference>